<reference evidence="1 2" key="1">
    <citation type="submission" date="2011-02" db="EMBL/GenBank/DDBJ databases">
        <authorList>
            <person name="Muzny D."/>
            <person name="Qin X."/>
            <person name="Deng J."/>
            <person name="Jiang H."/>
            <person name="Liu Y."/>
            <person name="Qu J."/>
            <person name="Song X.-Z."/>
            <person name="Zhang L."/>
            <person name="Thornton R."/>
            <person name="Coyle M."/>
            <person name="Francisco L."/>
            <person name="Jackson L."/>
            <person name="Javaid M."/>
            <person name="Korchina V."/>
            <person name="Kovar C."/>
            <person name="Mata R."/>
            <person name="Mathew T."/>
            <person name="Ngo R."/>
            <person name="Nguyen L."/>
            <person name="Nguyen N."/>
            <person name="Okwuonu G."/>
            <person name="Ongeri F."/>
            <person name="Pham C."/>
            <person name="Simmons D."/>
            <person name="Wilczek-Boney K."/>
            <person name="Hale W."/>
            <person name="Jakkamsetti A."/>
            <person name="Pham P."/>
            <person name="Ruth R."/>
            <person name="San Lucas F."/>
            <person name="Warren J."/>
            <person name="Zhang J."/>
            <person name="Zhao Z."/>
            <person name="Zhou C."/>
            <person name="Zhu D."/>
            <person name="Lee S."/>
            <person name="Bess C."/>
            <person name="Blankenburg K."/>
            <person name="Forbes L."/>
            <person name="Fu Q."/>
            <person name="Gubbala S."/>
            <person name="Hirani K."/>
            <person name="Jayaseelan J.C."/>
            <person name="Lara F."/>
            <person name="Munidasa M."/>
            <person name="Palculict T."/>
            <person name="Patil S."/>
            <person name="Pu L.-L."/>
            <person name="Saada N."/>
            <person name="Tang L."/>
            <person name="Weissenberger G."/>
            <person name="Zhu Y."/>
            <person name="Hemphill L."/>
            <person name="Shang Y."/>
            <person name="Youmans B."/>
            <person name="Ayvaz T."/>
            <person name="Ross M."/>
            <person name="Santibanez J."/>
            <person name="Aqrawi P."/>
            <person name="Gross S."/>
            <person name="Joshi V."/>
            <person name="Fowler G."/>
            <person name="Nazareth L."/>
            <person name="Reid J."/>
            <person name="Worley K."/>
            <person name="Petrosino J."/>
            <person name="Highlander S."/>
            <person name="Gibbs R."/>
        </authorList>
    </citation>
    <scope>NUCLEOTIDE SEQUENCE [LARGE SCALE GENOMIC DNA]</scope>
    <source>
        <strain evidence="1 2">SK115</strain>
    </source>
</reference>
<dbReference type="AlphaFoldDB" id="F0I702"/>
<evidence type="ECO:0000313" key="2">
    <source>
        <dbReference type="Proteomes" id="UP000003351"/>
    </source>
</evidence>
<dbReference type="HOGENOM" id="CLU_215998_0_0_9"/>
<organism evidence="1 2">
    <name type="scientific">Streptococcus sanguinis SK115</name>
    <dbReference type="NCBI Taxonomy" id="888810"/>
    <lineage>
        <taxon>Bacteria</taxon>
        <taxon>Bacillati</taxon>
        <taxon>Bacillota</taxon>
        <taxon>Bacilli</taxon>
        <taxon>Lactobacillales</taxon>
        <taxon>Streptococcaceae</taxon>
        <taxon>Streptococcus</taxon>
    </lineage>
</organism>
<comment type="caution">
    <text evidence="1">The sequence shown here is derived from an EMBL/GenBank/DDBJ whole genome shotgun (WGS) entry which is preliminary data.</text>
</comment>
<dbReference type="Proteomes" id="UP000003351">
    <property type="component" value="Unassembled WGS sequence"/>
</dbReference>
<gene>
    <name evidence="1" type="ORF">HMPREF9382_0585</name>
</gene>
<evidence type="ECO:0000313" key="1">
    <source>
        <dbReference type="EMBL" id="EGD31632.1"/>
    </source>
</evidence>
<sequence length="49" mass="5424">MKAVLNCFGTIRNNTALKLIDALPQLIEGFGTIRNNTALKQKPIKLQTL</sequence>
<protein>
    <submittedName>
        <fullName evidence="1">Uncharacterized protein</fullName>
    </submittedName>
</protein>
<dbReference type="EMBL" id="AEXW01000005">
    <property type="protein sequence ID" value="EGD31632.1"/>
    <property type="molecule type" value="Genomic_DNA"/>
</dbReference>
<dbReference type="PATRIC" id="fig|888810.3.peg.567"/>
<proteinExistence type="predicted"/>
<accession>F0I702</accession>
<name>F0I702_STRSA</name>